<protein>
    <recommendedName>
        <fullName evidence="3">His-Xaa-Ser system protein HxsD</fullName>
    </recommendedName>
</protein>
<dbReference type="PATRIC" id="fig|1354255.3.peg.1110"/>
<dbReference type="RefSeq" id="WP_064554024.1">
    <property type="nucleotide sequence ID" value="NZ_LXEO01000014.1"/>
</dbReference>
<proteinExistence type="predicted"/>
<comment type="caution">
    <text evidence="1">The sequence shown here is derived from an EMBL/GenBank/DDBJ whole genome shotgun (WGS) entry which is preliminary data.</text>
</comment>
<reference evidence="1 2" key="1">
    <citation type="submission" date="2016-04" db="EMBL/GenBank/DDBJ databases">
        <title>ATOL: Assembling a taxonomically balanced genome-scale reconstruction of the evolutionary history of the Enterobacteriaceae.</title>
        <authorList>
            <person name="Plunkett G.III."/>
            <person name="Neeno-Eckwall E.C."/>
            <person name="Glasner J.D."/>
            <person name="Perna N.T."/>
        </authorList>
    </citation>
    <scope>NUCLEOTIDE SEQUENCE [LARGE SCALE GENOMIC DNA]</scope>
    <source>
        <strain evidence="1 2">ATCC 51607</strain>
    </source>
</reference>
<keyword evidence="2" id="KW-1185">Reference proteome</keyword>
<evidence type="ECO:0008006" key="3">
    <source>
        <dbReference type="Google" id="ProtNLM"/>
    </source>
</evidence>
<dbReference type="Proteomes" id="UP000078286">
    <property type="component" value="Unassembled WGS sequence"/>
</dbReference>
<dbReference type="NCBIfam" id="TIGR03976">
    <property type="entry name" value="chp_LLNDYxLRE"/>
    <property type="match status" value="1"/>
</dbReference>
<sequence>MIPVYKDKNELGQYVALVLDKAIYSDRAIMKTCYVFTDRYYIHVTSLSAEQYQIYFYSKAEIAKNTQMESLPIQHFLEELNDNQLRQILLAETQVVHEEIVRKAFSPAAQLASREYAQDALSIMVSAG</sequence>
<gene>
    <name evidence="1" type="ORF">M979_1079</name>
</gene>
<accession>A0A1B7HVP8</accession>
<dbReference type="InterPro" id="IPR023974">
    <property type="entry name" value="HxsD"/>
</dbReference>
<evidence type="ECO:0000313" key="2">
    <source>
        <dbReference type="Proteomes" id="UP000078286"/>
    </source>
</evidence>
<name>A0A1B7HVP8_9ENTR</name>
<evidence type="ECO:0000313" key="1">
    <source>
        <dbReference type="EMBL" id="OAT19767.1"/>
    </source>
</evidence>
<dbReference type="AlphaFoldDB" id="A0A1B7HVP8"/>
<dbReference type="EMBL" id="LXEO01000014">
    <property type="protein sequence ID" value="OAT19767.1"/>
    <property type="molecule type" value="Genomic_DNA"/>
</dbReference>
<organism evidence="1 2">
    <name type="scientific">Buttiauxella noackiae ATCC 51607</name>
    <dbReference type="NCBI Taxonomy" id="1354255"/>
    <lineage>
        <taxon>Bacteria</taxon>
        <taxon>Pseudomonadati</taxon>
        <taxon>Pseudomonadota</taxon>
        <taxon>Gammaproteobacteria</taxon>
        <taxon>Enterobacterales</taxon>
        <taxon>Enterobacteriaceae</taxon>
        <taxon>Buttiauxella</taxon>
    </lineage>
</organism>